<accession>A0AAW1DA13</accession>
<dbReference type="EMBL" id="JAPXFL010000005">
    <property type="protein sequence ID" value="KAK9506879.1"/>
    <property type="molecule type" value="Genomic_DNA"/>
</dbReference>
<keyword evidence="2" id="KW-1185">Reference proteome</keyword>
<name>A0AAW1DA13_9HEMI</name>
<comment type="caution">
    <text evidence="1">The sequence shown here is derived from an EMBL/GenBank/DDBJ whole genome shotgun (WGS) entry which is preliminary data.</text>
</comment>
<sequence length="52" mass="6373">MCWPHQIIYLVVLVPRLFRHANFNLIRLSGLPLYLKPLLHFHEFFFVDNVFF</sequence>
<gene>
    <name evidence="1" type="ORF">O3M35_008730</name>
</gene>
<proteinExistence type="predicted"/>
<protein>
    <submittedName>
        <fullName evidence="1">Uncharacterized protein</fullName>
    </submittedName>
</protein>
<evidence type="ECO:0000313" key="1">
    <source>
        <dbReference type="EMBL" id="KAK9506879.1"/>
    </source>
</evidence>
<reference evidence="1 2" key="1">
    <citation type="submission" date="2022-12" db="EMBL/GenBank/DDBJ databases">
        <title>Chromosome-level genome assembly of true bugs.</title>
        <authorList>
            <person name="Ma L."/>
            <person name="Li H."/>
        </authorList>
    </citation>
    <scope>NUCLEOTIDE SEQUENCE [LARGE SCALE GENOMIC DNA]</scope>
    <source>
        <strain evidence="1">Lab_2022b</strain>
    </source>
</reference>
<dbReference type="Proteomes" id="UP001461498">
    <property type="component" value="Unassembled WGS sequence"/>
</dbReference>
<organism evidence="1 2">
    <name type="scientific">Rhynocoris fuscipes</name>
    <dbReference type="NCBI Taxonomy" id="488301"/>
    <lineage>
        <taxon>Eukaryota</taxon>
        <taxon>Metazoa</taxon>
        <taxon>Ecdysozoa</taxon>
        <taxon>Arthropoda</taxon>
        <taxon>Hexapoda</taxon>
        <taxon>Insecta</taxon>
        <taxon>Pterygota</taxon>
        <taxon>Neoptera</taxon>
        <taxon>Paraneoptera</taxon>
        <taxon>Hemiptera</taxon>
        <taxon>Heteroptera</taxon>
        <taxon>Panheteroptera</taxon>
        <taxon>Cimicomorpha</taxon>
        <taxon>Reduviidae</taxon>
        <taxon>Harpactorinae</taxon>
        <taxon>Harpactorini</taxon>
        <taxon>Rhynocoris</taxon>
    </lineage>
</organism>
<dbReference type="AlphaFoldDB" id="A0AAW1DA13"/>
<evidence type="ECO:0000313" key="2">
    <source>
        <dbReference type="Proteomes" id="UP001461498"/>
    </source>
</evidence>